<dbReference type="AlphaFoldDB" id="A0A7W9PQ99"/>
<dbReference type="Proteomes" id="UP000585836">
    <property type="component" value="Unassembled WGS sequence"/>
</dbReference>
<accession>A0A7W9PQ99</accession>
<proteinExistence type="predicted"/>
<protein>
    <submittedName>
        <fullName evidence="2">Uncharacterized protein</fullName>
    </submittedName>
</protein>
<evidence type="ECO:0000256" key="1">
    <source>
        <dbReference type="SAM" id="MobiDB-lite"/>
    </source>
</evidence>
<feature type="region of interest" description="Disordered" evidence="1">
    <location>
        <begin position="331"/>
        <end position="356"/>
    </location>
</feature>
<comment type="caution">
    <text evidence="2">The sequence shown here is derived from an EMBL/GenBank/DDBJ whole genome shotgun (WGS) entry which is preliminary data.</text>
</comment>
<dbReference type="EMBL" id="JACHJK010000001">
    <property type="protein sequence ID" value="MBB5925407.1"/>
    <property type="molecule type" value="Genomic_DNA"/>
</dbReference>
<reference evidence="2 3" key="1">
    <citation type="submission" date="2020-08" db="EMBL/GenBank/DDBJ databases">
        <title>Genomic Encyclopedia of Type Strains, Phase III (KMG-III): the genomes of soil and plant-associated and newly described type strains.</title>
        <authorList>
            <person name="Whitman W."/>
        </authorList>
    </citation>
    <scope>NUCLEOTIDE SEQUENCE [LARGE SCALE GENOMIC DNA]</scope>
    <source>
        <strain evidence="2 3">CECT 3313</strain>
    </source>
</reference>
<gene>
    <name evidence="2" type="ORF">FHS34_000842</name>
</gene>
<dbReference type="RefSeq" id="WP_184961127.1">
    <property type="nucleotide sequence ID" value="NZ_BAAAWF010000033.1"/>
</dbReference>
<evidence type="ECO:0000313" key="2">
    <source>
        <dbReference type="EMBL" id="MBB5925407.1"/>
    </source>
</evidence>
<evidence type="ECO:0000313" key="3">
    <source>
        <dbReference type="Proteomes" id="UP000585836"/>
    </source>
</evidence>
<organism evidence="2 3">
    <name type="scientific">Streptomyces echinatus</name>
    <dbReference type="NCBI Taxonomy" id="67293"/>
    <lineage>
        <taxon>Bacteria</taxon>
        <taxon>Bacillati</taxon>
        <taxon>Actinomycetota</taxon>
        <taxon>Actinomycetes</taxon>
        <taxon>Kitasatosporales</taxon>
        <taxon>Streptomycetaceae</taxon>
        <taxon>Streptomyces</taxon>
    </lineage>
</organism>
<keyword evidence="3" id="KW-1185">Reference proteome</keyword>
<name>A0A7W9PQ99_9ACTN</name>
<sequence length="356" mass="39261">MTMGGRLTRLARTRQQYTGEPFQVTRNALHGGDNGHPLPDTTGDQARLEAEVLAKLGTGGQWWSHPLGIAHVRPGPGSAVVQLDSHTRFSRGTPYPRSAHALDRLLPMAEPGVQVAGVIGLRVAGVEGADLHLTLSGSTCRVVLRGVPGTRWEELLDERWHHATEAGCPPLWYSPSLTSHESADIRNHGETWRDERHLDRLGSALLRRVALFHTSSSAYSTRSWITGDEWIFELDTVLGVPLAHDHFLARLMDPVWGLPLGVDRQHCSCGERRDPDERFYLRQCTYHLTYAARPHGGLQLRFRHGSAVYGSDARGTLKSVGSPMKWLDRVLPSSSPGLSAVTGRRRPARGSTGESR</sequence>